<dbReference type="PROSITE" id="PS50943">
    <property type="entry name" value="HTH_CROC1"/>
    <property type="match status" value="1"/>
</dbReference>
<evidence type="ECO:0000256" key="2">
    <source>
        <dbReference type="SAM" id="MobiDB-lite"/>
    </source>
</evidence>
<keyword evidence="5" id="KW-1185">Reference proteome</keyword>
<dbReference type="EMBL" id="JAGWCR010000003">
    <property type="protein sequence ID" value="MBS3648324.1"/>
    <property type="molecule type" value="Genomic_DNA"/>
</dbReference>
<dbReference type="Pfam" id="PF07883">
    <property type="entry name" value="Cupin_2"/>
    <property type="match status" value="1"/>
</dbReference>
<dbReference type="Pfam" id="PF01381">
    <property type="entry name" value="HTH_3"/>
    <property type="match status" value="1"/>
</dbReference>
<dbReference type="SUPFAM" id="SSF47413">
    <property type="entry name" value="lambda repressor-like DNA-binding domains"/>
    <property type="match status" value="1"/>
</dbReference>
<dbReference type="Proteomes" id="UP000680348">
    <property type="component" value="Unassembled WGS sequence"/>
</dbReference>
<evidence type="ECO:0000313" key="5">
    <source>
        <dbReference type="Proteomes" id="UP000680348"/>
    </source>
</evidence>
<dbReference type="SMART" id="SM00530">
    <property type="entry name" value="HTH_XRE"/>
    <property type="match status" value="1"/>
</dbReference>
<sequence>MAAEAAGKDDRSEAEAPIKASGPGSKAAVALQSAAPLARVAPLKQDPHATRDTREKVLEVAIGHEVRFFRKKLGITVADLAAATNLSVGMLSKIENGVTSPSLTTLQALSRALGVPLSAFFRRFEEERKAVFVKAGEGVDVERRGTRAGHQYNLLGYIGSNTAGVVVEPYLISLSGDSDVFPTFQHDGMEFLYMLEGEVVYRHSGNHYRMLPGDSLFFDADAPHGPVELTKLPIRYLSIISYRQGNGNE</sequence>
<dbReference type="InterPro" id="IPR010982">
    <property type="entry name" value="Lambda_DNA-bd_dom_sf"/>
</dbReference>
<dbReference type="GO" id="GO:0003677">
    <property type="term" value="F:DNA binding"/>
    <property type="evidence" value="ECO:0007669"/>
    <property type="project" value="UniProtKB-KW"/>
</dbReference>
<feature type="domain" description="HTH cro/C1-type" evidence="3">
    <location>
        <begin position="66"/>
        <end position="120"/>
    </location>
</feature>
<keyword evidence="1" id="KW-0238">DNA-binding</keyword>
<proteinExistence type="predicted"/>
<name>A0A942DVR1_9HYPH</name>
<dbReference type="GO" id="GO:0003700">
    <property type="term" value="F:DNA-binding transcription factor activity"/>
    <property type="evidence" value="ECO:0007669"/>
    <property type="project" value="TreeGrafter"/>
</dbReference>
<dbReference type="CDD" id="cd00093">
    <property type="entry name" value="HTH_XRE"/>
    <property type="match status" value="1"/>
</dbReference>
<feature type="compositionally biased region" description="Basic and acidic residues" evidence="2">
    <location>
        <begin position="1"/>
        <end position="16"/>
    </location>
</feature>
<dbReference type="SUPFAM" id="SSF51182">
    <property type="entry name" value="RmlC-like cupins"/>
    <property type="match status" value="1"/>
</dbReference>
<evidence type="ECO:0000313" key="4">
    <source>
        <dbReference type="EMBL" id="MBS3648324.1"/>
    </source>
</evidence>
<dbReference type="GO" id="GO:0005829">
    <property type="term" value="C:cytosol"/>
    <property type="evidence" value="ECO:0007669"/>
    <property type="project" value="TreeGrafter"/>
</dbReference>
<dbReference type="CDD" id="cd02209">
    <property type="entry name" value="cupin_XRE_C"/>
    <property type="match status" value="1"/>
</dbReference>
<dbReference type="PANTHER" id="PTHR46797:SF1">
    <property type="entry name" value="METHYLPHOSPHONATE SYNTHASE"/>
    <property type="match status" value="1"/>
</dbReference>
<dbReference type="RefSeq" id="WP_188253885.1">
    <property type="nucleotide sequence ID" value="NZ_JABVCF010000003.1"/>
</dbReference>
<protein>
    <submittedName>
        <fullName evidence="4">Helix-turn-helix domain-containing protein</fullName>
    </submittedName>
</protein>
<gene>
    <name evidence="4" type="ORF">KEU06_06745</name>
</gene>
<dbReference type="AlphaFoldDB" id="A0A942DVR1"/>
<dbReference type="InterPro" id="IPR014710">
    <property type="entry name" value="RmlC-like_jellyroll"/>
</dbReference>
<accession>A0A942DVR1</accession>
<evidence type="ECO:0000256" key="1">
    <source>
        <dbReference type="ARBA" id="ARBA00023125"/>
    </source>
</evidence>
<dbReference type="InterPro" id="IPR011051">
    <property type="entry name" value="RmlC_Cupin_sf"/>
</dbReference>
<dbReference type="Gene3D" id="2.60.120.10">
    <property type="entry name" value="Jelly Rolls"/>
    <property type="match status" value="1"/>
</dbReference>
<dbReference type="InterPro" id="IPR001387">
    <property type="entry name" value="Cro/C1-type_HTH"/>
</dbReference>
<reference evidence="4" key="1">
    <citation type="submission" date="2021-04" db="EMBL/GenBank/DDBJ databases">
        <title>Pseudaminobacter soli sp. nov., isolated from paddy soil contaminated by heavy metals.</title>
        <authorList>
            <person name="Zhang K."/>
        </authorList>
    </citation>
    <scope>NUCLEOTIDE SEQUENCE</scope>
    <source>
        <strain evidence="4">19-2017</strain>
    </source>
</reference>
<feature type="region of interest" description="Disordered" evidence="2">
    <location>
        <begin position="1"/>
        <end position="27"/>
    </location>
</feature>
<dbReference type="InterPro" id="IPR013096">
    <property type="entry name" value="Cupin_2"/>
</dbReference>
<organism evidence="4 5">
    <name type="scientific">Pseudaminobacter soli</name>
    <name type="common">ex Zhang et al. 2022</name>
    <dbReference type="NCBI Taxonomy" id="2831468"/>
    <lineage>
        <taxon>Bacteria</taxon>
        <taxon>Pseudomonadati</taxon>
        <taxon>Pseudomonadota</taxon>
        <taxon>Alphaproteobacteria</taxon>
        <taxon>Hyphomicrobiales</taxon>
        <taxon>Phyllobacteriaceae</taxon>
        <taxon>Pseudaminobacter</taxon>
    </lineage>
</organism>
<evidence type="ECO:0000259" key="3">
    <source>
        <dbReference type="PROSITE" id="PS50943"/>
    </source>
</evidence>
<comment type="caution">
    <text evidence="4">The sequence shown here is derived from an EMBL/GenBank/DDBJ whole genome shotgun (WGS) entry which is preliminary data.</text>
</comment>
<dbReference type="PANTHER" id="PTHR46797">
    <property type="entry name" value="HTH-TYPE TRANSCRIPTIONAL REGULATOR"/>
    <property type="match status" value="1"/>
</dbReference>
<dbReference type="Gene3D" id="1.10.260.40">
    <property type="entry name" value="lambda repressor-like DNA-binding domains"/>
    <property type="match status" value="1"/>
</dbReference>
<dbReference type="InterPro" id="IPR050807">
    <property type="entry name" value="TransReg_Diox_bact_type"/>
</dbReference>